<gene>
    <name evidence="3" type="primary">faah2b</name>
    <name evidence="3" type="ORF">NPIL_121072</name>
</gene>
<dbReference type="OrthoDB" id="6434188at2759"/>
<dbReference type="PANTHER" id="PTHR43372:SF4">
    <property type="entry name" value="FATTY-ACID AMIDE HYDROLASE 2"/>
    <property type="match status" value="1"/>
</dbReference>
<evidence type="ECO:0000313" key="3">
    <source>
        <dbReference type="EMBL" id="GFT05236.1"/>
    </source>
</evidence>
<keyword evidence="4" id="KW-1185">Reference proteome</keyword>
<sequence>MSDSNFINKVISNPVRAMQKSTNILVRIEEQVIIFLRFILHRAMIIWFGGKGKTVSPVENPLLLKSATKLAEEIREGKLRCENVIEAYIERIQEVDPYINATVERCFEVALKEAREVDSLVASGKYSKEKLAEEKPLLGVPFTVKMLLNVKGHLNSGGCQCFANDRATSDAECVALFRKAGAIFIATTNVPEIGMNMETFNYMHGRTNNPYDTNRVAGGSSGGEASLIAAGGSVIGLGNDLLGSLRNPAHFNGIFGHKSTHDLVPNKGSCPPEKFYKMTGAYEILVAGPLCRYAEDMIPTMRVLAVGNEKVRRTIGQPVDFKKLKILYLTEMIYAFNPPFRKDIIEGTKTAASYFRTHYGVEDKEVKFPILYDIASCIISELNRCVPDLTASILGGTGRPLSVKWDLIKSMFGKSVFSLNLNICMNFSHFPLIYSKGKSTYYHEMMQKVAQYFDILLDENTVLFLPSFPTTAPYHHELILSAIPTIPYSGLFNFLGLPVTECHFGYDKEGLPFGFQIIGRKNNDNLTIACAIELQKAFGGWTSPGKV</sequence>
<dbReference type="Pfam" id="PF01425">
    <property type="entry name" value="Amidase"/>
    <property type="match status" value="1"/>
</dbReference>
<dbReference type="GO" id="GO:0016787">
    <property type="term" value="F:hydrolase activity"/>
    <property type="evidence" value="ECO:0007669"/>
    <property type="project" value="UniProtKB-KW"/>
</dbReference>
<reference evidence="3" key="1">
    <citation type="submission" date="2020-08" db="EMBL/GenBank/DDBJ databases">
        <title>Multicomponent nature underlies the extraordinary mechanical properties of spider dragline silk.</title>
        <authorList>
            <person name="Kono N."/>
            <person name="Nakamura H."/>
            <person name="Mori M."/>
            <person name="Yoshida Y."/>
            <person name="Ohtoshi R."/>
            <person name="Malay A.D."/>
            <person name="Moran D.A.P."/>
            <person name="Tomita M."/>
            <person name="Numata K."/>
            <person name="Arakawa K."/>
        </authorList>
    </citation>
    <scope>NUCLEOTIDE SEQUENCE</scope>
</reference>
<accession>A0A8X6NB79</accession>
<dbReference type="InterPro" id="IPR023631">
    <property type="entry name" value="Amidase_dom"/>
</dbReference>
<feature type="active site" description="Acyl-ester intermediate" evidence="1">
    <location>
        <position position="244"/>
    </location>
</feature>
<feature type="active site" description="Charge relay system" evidence="1">
    <location>
        <position position="220"/>
    </location>
</feature>
<comment type="caution">
    <text evidence="3">The sequence shown here is derived from an EMBL/GenBank/DDBJ whole genome shotgun (WGS) entry which is preliminary data.</text>
</comment>
<feature type="domain" description="Amidase" evidence="2">
    <location>
        <begin position="84"/>
        <end position="527"/>
    </location>
</feature>
<dbReference type="SUPFAM" id="SSF75304">
    <property type="entry name" value="Amidase signature (AS) enzymes"/>
    <property type="match status" value="1"/>
</dbReference>
<dbReference type="PANTHER" id="PTHR43372">
    <property type="entry name" value="FATTY-ACID AMIDE HYDROLASE"/>
    <property type="match status" value="1"/>
</dbReference>
<dbReference type="InterPro" id="IPR036928">
    <property type="entry name" value="AS_sf"/>
</dbReference>
<proteinExistence type="predicted"/>
<keyword evidence="3" id="KW-0378">Hydrolase</keyword>
<dbReference type="EMBL" id="BMAW01102644">
    <property type="protein sequence ID" value="GFT05236.1"/>
    <property type="molecule type" value="Genomic_DNA"/>
</dbReference>
<dbReference type="Gene3D" id="3.90.1300.10">
    <property type="entry name" value="Amidase signature (AS) domain"/>
    <property type="match status" value="1"/>
</dbReference>
<feature type="active site" description="Charge relay system" evidence="1">
    <location>
        <position position="145"/>
    </location>
</feature>
<dbReference type="AlphaFoldDB" id="A0A8X6NB79"/>
<evidence type="ECO:0000259" key="2">
    <source>
        <dbReference type="Pfam" id="PF01425"/>
    </source>
</evidence>
<organism evidence="3 4">
    <name type="scientific">Nephila pilipes</name>
    <name type="common">Giant wood spider</name>
    <name type="synonym">Nephila maculata</name>
    <dbReference type="NCBI Taxonomy" id="299642"/>
    <lineage>
        <taxon>Eukaryota</taxon>
        <taxon>Metazoa</taxon>
        <taxon>Ecdysozoa</taxon>
        <taxon>Arthropoda</taxon>
        <taxon>Chelicerata</taxon>
        <taxon>Arachnida</taxon>
        <taxon>Araneae</taxon>
        <taxon>Araneomorphae</taxon>
        <taxon>Entelegynae</taxon>
        <taxon>Araneoidea</taxon>
        <taxon>Nephilidae</taxon>
        <taxon>Nephila</taxon>
    </lineage>
</organism>
<dbReference type="PIRSF" id="PIRSF001221">
    <property type="entry name" value="Amidase_fungi"/>
    <property type="match status" value="1"/>
</dbReference>
<evidence type="ECO:0000256" key="1">
    <source>
        <dbReference type="PIRSR" id="PIRSR001221-1"/>
    </source>
</evidence>
<name>A0A8X6NB79_NEPPI</name>
<dbReference type="Proteomes" id="UP000887013">
    <property type="component" value="Unassembled WGS sequence"/>
</dbReference>
<dbReference type="GO" id="GO:0012505">
    <property type="term" value="C:endomembrane system"/>
    <property type="evidence" value="ECO:0007669"/>
    <property type="project" value="TreeGrafter"/>
</dbReference>
<protein>
    <submittedName>
        <fullName evidence="3">Fatty-acid amide hydrolase 2-B</fullName>
    </submittedName>
</protein>
<dbReference type="InterPro" id="IPR052739">
    <property type="entry name" value="FAAH2"/>
</dbReference>
<evidence type="ECO:0000313" key="4">
    <source>
        <dbReference type="Proteomes" id="UP000887013"/>
    </source>
</evidence>